<keyword evidence="2" id="KW-1185">Reference proteome</keyword>
<dbReference type="RefSeq" id="WP_212675634.1">
    <property type="nucleotide sequence ID" value="NZ_JAGSPJ010000004.1"/>
</dbReference>
<proteinExistence type="predicted"/>
<evidence type="ECO:0000313" key="1">
    <source>
        <dbReference type="EMBL" id="MBR7800503.1"/>
    </source>
</evidence>
<reference evidence="1" key="1">
    <citation type="submission" date="2021-04" db="EMBL/GenBank/DDBJ databases">
        <title>novel species isolated from subtropical streams in China.</title>
        <authorList>
            <person name="Lu H."/>
        </authorList>
    </citation>
    <scope>NUCLEOTIDE SEQUENCE</scope>
    <source>
        <strain evidence="1">FT137W</strain>
    </source>
</reference>
<evidence type="ECO:0000313" key="2">
    <source>
        <dbReference type="Proteomes" id="UP000678545"/>
    </source>
</evidence>
<organism evidence="1 2">
    <name type="scientific">Undibacterium fentianense</name>
    <dbReference type="NCBI Taxonomy" id="2828728"/>
    <lineage>
        <taxon>Bacteria</taxon>
        <taxon>Pseudomonadati</taxon>
        <taxon>Pseudomonadota</taxon>
        <taxon>Betaproteobacteria</taxon>
        <taxon>Burkholderiales</taxon>
        <taxon>Oxalobacteraceae</taxon>
        <taxon>Undibacterium</taxon>
    </lineage>
</organism>
<dbReference type="AlphaFoldDB" id="A0A941E680"/>
<gene>
    <name evidence="1" type="ORF">KDM90_10900</name>
</gene>
<comment type="caution">
    <text evidence="1">The sequence shown here is derived from an EMBL/GenBank/DDBJ whole genome shotgun (WGS) entry which is preliminary data.</text>
</comment>
<name>A0A941E680_9BURK</name>
<dbReference type="EMBL" id="JAGSPJ010000004">
    <property type="protein sequence ID" value="MBR7800503.1"/>
    <property type="molecule type" value="Genomic_DNA"/>
</dbReference>
<dbReference type="Proteomes" id="UP000678545">
    <property type="component" value="Unassembled WGS sequence"/>
</dbReference>
<protein>
    <submittedName>
        <fullName evidence="1">Uncharacterized protein</fullName>
    </submittedName>
</protein>
<sequence>MTPTEIKSQFYKKTNSSKIKVEENGKQAVFLNPNRSAYFVIRVDGHLIKNKVACDFVVSKEEFADLMIELKGMDVDHAVEQVLSTAKFWHDTALREGKIAALVVSSRYPRFDSKVARYKEKFARQFKGPLHLVTKNQEYCMERVVEFNGPL</sequence>
<accession>A0A941E680</accession>